<accession>A0ABU4X8C0</accession>
<evidence type="ECO:0008006" key="3">
    <source>
        <dbReference type="Google" id="ProtNLM"/>
    </source>
</evidence>
<protein>
    <recommendedName>
        <fullName evidence="3">Sugar phosphate isomerase/epimerase</fullName>
    </recommendedName>
</protein>
<dbReference type="RefSeq" id="WP_320315200.1">
    <property type="nucleotide sequence ID" value="NZ_JAVIIX010000001.1"/>
</dbReference>
<evidence type="ECO:0000313" key="2">
    <source>
        <dbReference type="Proteomes" id="UP001271780"/>
    </source>
</evidence>
<organism evidence="1 2">
    <name type="scientific">Mesorhizobium dulcispinae</name>
    <dbReference type="NCBI Taxonomy" id="3072316"/>
    <lineage>
        <taxon>Bacteria</taxon>
        <taxon>Pseudomonadati</taxon>
        <taxon>Pseudomonadota</taxon>
        <taxon>Alphaproteobacteria</taxon>
        <taxon>Hyphomicrobiales</taxon>
        <taxon>Phyllobacteriaceae</taxon>
        <taxon>Mesorhizobium</taxon>
    </lineage>
</organism>
<gene>
    <name evidence="1" type="ORF">RFM27_02960</name>
</gene>
<name>A0ABU4X8C0_9HYPH</name>
<keyword evidence="2" id="KW-1185">Reference proteome</keyword>
<evidence type="ECO:0000313" key="1">
    <source>
        <dbReference type="EMBL" id="MDX8471028.1"/>
    </source>
</evidence>
<reference evidence="1 2" key="1">
    <citation type="submission" date="2023-08" db="EMBL/GenBank/DDBJ databases">
        <title>Implementing the SeqCode for naming new Mesorhizobium species isolated from Vachellia karroo root nodules.</title>
        <authorList>
            <person name="Van Lill M."/>
        </authorList>
    </citation>
    <scope>NUCLEOTIDE SEQUENCE [LARGE SCALE GENOMIC DNA]</scope>
    <source>
        <strain evidence="1 2">VK23A</strain>
    </source>
</reference>
<dbReference type="EMBL" id="JAVIIZ010000001">
    <property type="protein sequence ID" value="MDX8471028.1"/>
    <property type="molecule type" value="Genomic_DNA"/>
</dbReference>
<sequence length="80" mass="8627">MTKRMAYNPISFILMGQGFKPELAPPLSQILTIVREAGYDGVHAEIPPGSTPEDYLALLTGHGLMPAPGYFRPASAMPKV</sequence>
<proteinExistence type="predicted"/>
<comment type="caution">
    <text evidence="1">The sequence shown here is derived from an EMBL/GenBank/DDBJ whole genome shotgun (WGS) entry which is preliminary data.</text>
</comment>
<dbReference type="Proteomes" id="UP001271780">
    <property type="component" value="Unassembled WGS sequence"/>
</dbReference>